<dbReference type="Gene3D" id="3.30.1490.190">
    <property type="match status" value="1"/>
</dbReference>
<dbReference type="PANTHER" id="PTHR33202">
    <property type="entry name" value="ZINC UPTAKE REGULATION PROTEIN"/>
    <property type="match status" value="1"/>
</dbReference>
<dbReference type="GO" id="GO:1900376">
    <property type="term" value="P:regulation of secondary metabolite biosynthetic process"/>
    <property type="evidence" value="ECO:0007669"/>
    <property type="project" value="TreeGrafter"/>
</dbReference>
<keyword evidence="4" id="KW-0805">Transcription regulation</keyword>
<comment type="similarity">
    <text evidence="1">Belongs to the Fur family.</text>
</comment>
<dbReference type="EMBL" id="LAZR01055780">
    <property type="protein sequence ID" value="KKK75619.1"/>
    <property type="molecule type" value="Genomic_DNA"/>
</dbReference>
<dbReference type="GO" id="GO:0000976">
    <property type="term" value="F:transcription cis-regulatory region binding"/>
    <property type="evidence" value="ECO:0007669"/>
    <property type="project" value="TreeGrafter"/>
</dbReference>
<evidence type="ECO:0000313" key="7">
    <source>
        <dbReference type="EMBL" id="KKK75619.1"/>
    </source>
</evidence>
<evidence type="ECO:0000256" key="4">
    <source>
        <dbReference type="ARBA" id="ARBA00023015"/>
    </source>
</evidence>
<proteinExistence type="inferred from homology"/>
<organism evidence="7">
    <name type="scientific">marine sediment metagenome</name>
    <dbReference type="NCBI Taxonomy" id="412755"/>
    <lineage>
        <taxon>unclassified sequences</taxon>
        <taxon>metagenomes</taxon>
        <taxon>ecological metagenomes</taxon>
    </lineage>
</organism>
<dbReference type="CDD" id="cd07153">
    <property type="entry name" value="Fur_like"/>
    <property type="match status" value="1"/>
</dbReference>
<name>A0A0F9AAU9_9ZZZZ</name>
<sequence>MPTPGQPDWTEHSLRALRSAGHRGGGARIAVLELLAAQSCCLSAQEIFDQLRADGRAVGIASVYRALDLLSRMKLVRRLDVEGVACYEPAHPGGEHHHHVVCESCGKVTAFEDELLEEALERLAGRLRYLVGDHEVVLRGACPQCRTP</sequence>
<keyword evidence="5" id="KW-0238">DNA-binding</keyword>
<evidence type="ECO:0000256" key="1">
    <source>
        <dbReference type="ARBA" id="ARBA00007957"/>
    </source>
</evidence>
<evidence type="ECO:0000256" key="3">
    <source>
        <dbReference type="ARBA" id="ARBA00022833"/>
    </source>
</evidence>
<keyword evidence="2" id="KW-0678">Repressor</keyword>
<evidence type="ECO:0000256" key="6">
    <source>
        <dbReference type="ARBA" id="ARBA00023163"/>
    </source>
</evidence>
<dbReference type="GO" id="GO:0008270">
    <property type="term" value="F:zinc ion binding"/>
    <property type="evidence" value="ECO:0007669"/>
    <property type="project" value="TreeGrafter"/>
</dbReference>
<evidence type="ECO:0000256" key="5">
    <source>
        <dbReference type="ARBA" id="ARBA00023125"/>
    </source>
</evidence>
<dbReference type="Gene3D" id="1.10.10.10">
    <property type="entry name" value="Winged helix-like DNA-binding domain superfamily/Winged helix DNA-binding domain"/>
    <property type="match status" value="1"/>
</dbReference>
<dbReference type="AlphaFoldDB" id="A0A0F9AAU9"/>
<keyword evidence="6" id="KW-0804">Transcription</keyword>
<dbReference type="GO" id="GO:0003700">
    <property type="term" value="F:DNA-binding transcription factor activity"/>
    <property type="evidence" value="ECO:0007669"/>
    <property type="project" value="InterPro"/>
</dbReference>
<evidence type="ECO:0008006" key="8">
    <source>
        <dbReference type="Google" id="ProtNLM"/>
    </source>
</evidence>
<dbReference type="InterPro" id="IPR036388">
    <property type="entry name" value="WH-like_DNA-bd_sf"/>
</dbReference>
<evidence type="ECO:0000256" key="2">
    <source>
        <dbReference type="ARBA" id="ARBA00022491"/>
    </source>
</evidence>
<dbReference type="Pfam" id="PF01475">
    <property type="entry name" value="FUR"/>
    <property type="match status" value="1"/>
</dbReference>
<protein>
    <recommendedName>
        <fullName evidence="8">Ferric uptake regulation protein</fullName>
    </recommendedName>
</protein>
<dbReference type="SUPFAM" id="SSF46785">
    <property type="entry name" value="Winged helix' DNA-binding domain"/>
    <property type="match status" value="1"/>
</dbReference>
<dbReference type="InterPro" id="IPR043135">
    <property type="entry name" value="Fur_C"/>
</dbReference>
<keyword evidence="3" id="KW-0862">Zinc</keyword>
<dbReference type="InterPro" id="IPR036390">
    <property type="entry name" value="WH_DNA-bd_sf"/>
</dbReference>
<reference evidence="7" key="1">
    <citation type="journal article" date="2015" name="Nature">
        <title>Complex archaea that bridge the gap between prokaryotes and eukaryotes.</title>
        <authorList>
            <person name="Spang A."/>
            <person name="Saw J.H."/>
            <person name="Jorgensen S.L."/>
            <person name="Zaremba-Niedzwiedzka K."/>
            <person name="Martijn J."/>
            <person name="Lind A.E."/>
            <person name="van Eijk R."/>
            <person name="Schleper C."/>
            <person name="Guy L."/>
            <person name="Ettema T.J."/>
        </authorList>
    </citation>
    <scope>NUCLEOTIDE SEQUENCE</scope>
</reference>
<accession>A0A0F9AAU9</accession>
<dbReference type="InterPro" id="IPR002481">
    <property type="entry name" value="FUR"/>
</dbReference>
<dbReference type="PANTHER" id="PTHR33202:SF7">
    <property type="entry name" value="FERRIC UPTAKE REGULATION PROTEIN"/>
    <property type="match status" value="1"/>
</dbReference>
<dbReference type="GO" id="GO:0045892">
    <property type="term" value="P:negative regulation of DNA-templated transcription"/>
    <property type="evidence" value="ECO:0007669"/>
    <property type="project" value="TreeGrafter"/>
</dbReference>
<comment type="caution">
    <text evidence="7">The sequence shown here is derived from an EMBL/GenBank/DDBJ whole genome shotgun (WGS) entry which is preliminary data.</text>
</comment>
<gene>
    <name evidence="7" type="ORF">LCGC14_2871900</name>
</gene>